<comment type="caution">
    <text evidence="1">The sequence shown here is derived from an EMBL/GenBank/DDBJ whole genome shotgun (WGS) entry which is preliminary data.</text>
</comment>
<evidence type="ECO:0000313" key="1">
    <source>
        <dbReference type="EMBL" id="PCE32542.1"/>
    </source>
</evidence>
<dbReference type="Proteomes" id="UP000217994">
    <property type="component" value="Unassembled WGS sequence"/>
</dbReference>
<gene>
    <name evidence="1" type="ORF">BZL54_09995</name>
</gene>
<proteinExistence type="predicted"/>
<dbReference type="EMBL" id="MTZU01000026">
    <property type="protein sequence ID" value="PCE32542.1"/>
    <property type="molecule type" value="Genomic_DNA"/>
</dbReference>
<name>A0A2A4FIM9_9BURK</name>
<evidence type="ECO:0000313" key="2">
    <source>
        <dbReference type="Proteomes" id="UP000217994"/>
    </source>
</evidence>
<dbReference type="InterPro" id="IPR035383">
    <property type="entry name" value="MauJ"/>
</dbReference>
<organism evidence="1 2">
    <name type="scientific">Burkholderia ubonensis subsp. mesacidophila</name>
    <dbReference type="NCBI Taxonomy" id="265293"/>
    <lineage>
        <taxon>Bacteria</taxon>
        <taxon>Pseudomonadati</taxon>
        <taxon>Pseudomonadota</taxon>
        <taxon>Betaproteobacteria</taxon>
        <taxon>Burkholderiales</taxon>
        <taxon>Burkholderiaceae</taxon>
        <taxon>Burkholderia</taxon>
        <taxon>Burkholderia cepacia complex</taxon>
    </lineage>
</organism>
<reference evidence="1 2" key="1">
    <citation type="submission" date="2017-01" db="EMBL/GenBank/DDBJ databases">
        <title>Whole-Genome Shotgun Sequencing of Two beta-Proteobacterial Species in Search of the Bulgecin Biosynthetic Cluster.</title>
        <authorList>
            <person name="Horsman M.E."/>
            <person name="Marous D.R."/>
            <person name="Li R."/>
            <person name="Oliver R.A."/>
            <person name="Byun B."/>
            <person name="Emrich S.J."/>
            <person name="Boggess B."/>
            <person name="Townsend C.A."/>
            <person name="Mobashery S."/>
        </authorList>
    </citation>
    <scope>NUCLEOTIDE SEQUENCE [LARGE SCALE GENOMIC DNA]</scope>
    <source>
        <strain evidence="1 2">ATCC 31433</strain>
    </source>
</reference>
<dbReference type="Pfam" id="PF17419">
    <property type="entry name" value="MauJ"/>
    <property type="match status" value="1"/>
</dbReference>
<sequence length="150" mass="17115">MLGLLVPYYAMYREGKNSTSMIYKFFCYYKILDGLMTALQPKLKKAAKAAGISSESLVHLVPEPTEHDFYDSKQMEYVGKSMQLFMSEYLTKRYRDAVAHFVLKDGTTLNVSDLRQIDKYVSILPIVENCCRKAIGTFEHFLSQNSLAVG</sequence>
<dbReference type="AlphaFoldDB" id="A0A2A4FIM9"/>
<protein>
    <submittedName>
        <fullName evidence="1">Uncharacterized protein</fullName>
    </submittedName>
</protein>
<accession>A0A2A4FIM9</accession>